<reference evidence="1" key="1">
    <citation type="submission" date="2024-06" db="EMBL/GenBank/DDBJ databases">
        <authorList>
            <person name="Manzano-Marin A."/>
            <person name="Manzano-Marin A."/>
            <person name="Alejandro Manzano Marin A."/>
        </authorList>
    </citation>
    <scope>NUCLEOTIDE SEQUENCE</scope>
    <source>
        <strain evidence="1">Ancorni-2928</strain>
    </source>
</reference>
<proteinExistence type="predicted"/>
<gene>
    <name evidence="1" type="primary">ftsN</name>
    <name evidence="1" type="ORF">BUANCORI2928_456</name>
</gene>
<dbReference type="EMBL" id="OZ060371">
    <property type="protein sequence ID" value="CAL4044015.1"/>
    <property type="molecule type" value="Genomic_DNA"/>
</dbReference>
<organism evidence="1">
    <name type="scientific">Buchnera aphidicola</name>
    <name type="common">Anoecia corni</name>
    <dbReference type="NCBI Taxonomy" id="2994477"/>
    <lineage>
        <taxon>Bacteria</taxon>
        <taxon>Pseudomonadati</taxon>
        <taxon>Pseudomonadota</taxon>
        <taxon>Gammaproteobacteria</taxon>
        <taxon>Enterobacterales</taxon>
        <taxon>Erwiniaceae</taxon>
        <taxon>Buchnera</taxon>
    </lineage>
</organism>
<keyword evidence="1" id="KW-0131">Cell cycle</keyword>
<keyword evidence="1" id="KW-0132">Cell division</keyword>
<dbReference type="GO" id="GO:0051301">
    <property type="term" value="P:cell division"/>
    <property type="evidence" value="ECO:0007669"/>
    <property type="project" value="UniProtKB-KW"/>
</dbReference>
<sequence length="90" mass="10949">MFLHQHIPYDIFFFSLKYTSYNNIDYLLFFILKSKTLIIIHENVYLPRSKKNIFTMFYSLAKKLYIFQLSKIINYINILSNKTNPNIRTI</sequence>
<dbReference type="AlphaFoldDB" id="A0AAT9IHH3"/>
<protein>
    <submittedName>
        <fullName evidence="1">Cell division protein FtsN, partial</fullName>
    </submittedName>
</protein>
<evidence type="ECO:0000313" key="1">
    <source>
        <dbReference type="EMBL" id="CAL4044015.1"/>
    </source>
</evidence>
<name>A0AAT9IHH3_9GAMM</name>
<accession>A0AAT9IHH3</accession>